<dbReference type="EMBL" id="JGZD01000004">
    <property type="protein sequence ID" value="KFI73995.1"/>
    <property type="molecule type" value="Genomic_DNA"/>
</dbReference>
<dbReference type="InterPro" id="IPR049704">
    <property type="entry name" value="Aminotrans_3_PPA_site"/>
</dbReference>
<dbReference type="Gene3D" id="3.40.640.10">
    <property type="entry name" value="Type I PLP-dependent aspartate aminotransferase-like (Major domain)"/>
    <property type="match status" value="1"/>
</dbReference>
<dbReference type="Pfam" id="PF00202">
    <property type="entry name" value="Aminotran_3"/>
    <property type="match status" value="1"/>
</dbReference>
<dbReference type="PANTHER" id="PTHR43094:SF1">
    <property type="entry name" value="AMINOTRANSFERASE CLASS-III"/>
    <property type="match status" value="1"/>
</dbReference>
<evidence type="ECO:0000313" key="5">
    <source>
        <dbReference type="Proteomes" id="UP000029014"/>
    </source>
</evidence>
<evidence type="ECO:0000256" key="2">
    <source>
        <dbReference type="ARBA" id="ARBA00022898"/>
    </source>
</evidence>
<dbReference type="GO" id="GO:0031299">
    <property type="term" value="F:taurine-pyruvate aminotransferase activity"/>
    <property type="evidence" value="ECO:0007669"/>
    <property type="project" value="UniProtKB-EC"/>
</dbReference>
<proteinExistence type="inferred from homology"/>
<dbReference type="CDD" id="cd00610">
    <property type="entry name" value="OAT_like"/>
    <property type="match status" value="1"/>
</dbReference>
<dbReference type="PROSITE" id="PS00600">
    <property type="entry name" value="AA_TRANSFER_CLASS_3"/>
    <property type="match status" value="1"/>
</dbReference>
<evidence type="ECO:0000313" key="4">
    <source>
        <dbReference type="EMBL" id="KFI73995.1"/>
    </source>
</evidence>
<dbReference type="eggNOG" id="COG0160">
    <property type="taxonomic scope" value="Bacteria"/>
</dbReference>
<keyword evidence="4" id="KW-0032">Aminotransferase</keyword>
<dbReference type="Proteomes" id="UP000029014">
    <property type="component" value="Unassembled WGS sequence"/>
</dbReference>
<evidence type="ECO:0000256" key="3">
    <source>
        <dbReference type="RuleBase" id="RU003560"/>
    </source>
</evidence>
<dbReference type="InterPro" id="IPR015421">
    <property type="entry name" value="PyrdxlP-dep_Trfase_major"/>
</dbReference>
<reference evidence="4 5" key="1">
    <citation type="submission" date="2014-03" db="EMBL/GenBank/DDBJ databases">
        <title>Genomics of Bifidobacteria.</title>
        <authorList>
            <person name="Ventura M."/>
            <person name="Milani C."/>
            <person name="Lugli G.A."/>
        </authorList>
    </citation>
    <scope>NUCLEOTIDE SEQUENCE [LARGE SCALE GENOMIC DNA]</scope>
    <source>
        <strain evidence="4 5">LMG 11592</strain>
    </source>
</reference>
<keyword evidence="4" id="KW-0808">Transferase</keyword>
<dbReference type="GO" id="GO:0005829">
    <property type="term" value="C:cytosol"/>
    <property type="evidence" value="ECO:0007669"/>
    <property type="project" value="TreeGrafter"/>
</dbReference>
<sequence>MINENDNTIIDILLFISVTLRQFAGNCSLTCEMSNKDNDRTGHAEPYMENRACIGNYEGDDMGHDLSSDTTIWDDAVALDRRHVFHTWHAQRNLHPEEIVGGHGSWLRFADGRDRLDLTSQQVNVNIGYQLPAVIAGIRKQAELLCTIGPDYANLARGRAASLVARRAPEGFDKVFFTNAGADANENAMRAARLVTGRDKIISSYRSYHGNTGSAISATGDWRRKPNDYARGHVHVFTPYLYRSEFSATTEQEECDRALRHLEHVIQFEGPDTIAAVLLESIPGTAGILIPPQDYFRGVREITRRYGILMITDEVMTGFGRTGFWMALDDYGYTPDIITFAKGCNSGYVPAGGVIMSHDVAAHFDDVVFPGGLTYSGHPLAMGAIVAAQEAMESEHIVDNAHDVGEKVLGPRLTALMDGHPKIGEIRGKGVFWAVEMVADRSSRKPLDDATMGAIVRAGHEIGVVIGVHANRIHVTPPCVITPDEAADGVDMLEKALKEAGC</sequence>
<dbReference type="SUPFAM" id="SSF53383">
    <property type="entry name" value="PLP-dependent transferases"/>
    <property type="match status" value="1"/>
</dbReference>
<dbReference type="AlphaFoldDB" id="A0A087BSJ5"/>
<dbReference type="NCBIfam" id="NF004718">
    <property type="entry name" value="PRK06062.1"/>
    <property type="match status" value="1"/>
</dbReference>
<dbReference type="Gene3D" id="3.90.1150.10">
    <property type="entry name" value="Aspartate Aminotransferase, domain 1"/>
    <property type="match status" value="1"/>
</dbReference>
<comment type="similarity">
    <text evidence="1 3">Belongs to the class-III pyridoxal-phosphate-dependent aminotransferase family.</text>
</comment>
<accession>A0A087BSJ5</accession>
<dbReference type="EC" id="2.6.1.77" evidence="4"/>
<gene>
    <name evidence="4" type="ORF">BMIN_1258</name>
</gene>
<dbReference type="STRING" id="1693.BMIN_1258"/>
<name>A0A087BSJ5_9BIFI</name>
<dbReference type="InterPro" id="IPR005814">
    <property type="entry name" value="Aminotrans_3"/>
</dbReference>
<dbReference type="InterPro" id="IPR015422">
    <property type="entry name" value="PyrdxlP-dep_Trfase_small"/>
</dbReference>
<evidence type="ECO:0000256" key="1">
    <source>
        <dbReference type="ARBA" id="ARBA00008954"/>
    </source>
</evidence>
<dbReference type="GO" id="GO:0030170">
    <property type="term" value="F:pyridoxal phosphate binding"/>
    <property type="evidence" value="ECO:0007669"/>
    <property type="project" value="InterPro"/>
</dbReference>
<keyword evidence="2 3" id="KW-0663">Pyridoxal phosphate</keyword>
<protein>
    <submittedName>
        <fullName evidence="4">4-aminobutyrate aminotransferase</fullName>
        <ecNumber evidence="4">2.6.1.77</ecNumber>
    </submittedName>
</protein>
<comment type="caution">
    <text evidence="4">The sequence shown here is derived from an EMBL/GenBank/DDBJ whole genome shotgun (WGS) entry which is preliminary data.</text>
</comment>
<dbReference type="PANTHER" id="PTHR43094">
    <property type="entry name" value="AMINOTRANSFERASE"/>
    <property type="match status" value="1"/>
</dbReference>
<dbReference type="InterPro" id="IPR015424">
    <property type="entry name" value="PyrdxlP-dep_Trfase"/>
</dbReference>
<organism evidence="4 5">
    <name type="scientific">Bifidobacterium minimum</name>
    <dbReference type="NCBI Taxonomy" id="1693"/>
    <lineage>
        <taxon>Bacteria</taxon>
        <taxon>Bacillati</taxon>
        <taxon>Actinomycetota</taxon>
        <taxon>Actinomycetes</taxon>
        <taxon>Bifidobacteriales</taxon>
        <taxon>Bifidobacteriaceae</taxon>
        <taxon>Bifidobacterium</taxon>
    </lineage>
</organism>
<keyword evidence="5" id="KW-1185">Reference proteome</keyword>